<proteinExistence type="predicted"/>
<dbReference type="PANTHER" id="PTHR34796:SF1">
    <property type="entry name" value="EXPRESSED PROTEIN"/>
    <property type="match status" value="1"/>
</dbReference>
<dbReference type="InterPro" id="IPR023203">
    <property type="entry name" value="TTHA0068_sf"/>
</dbReference>
<comment type="caution">
    <text evidence="1">The sequence shown here is derived from an EMBL/GenBank/DDBJ whole genome shotgun (WGS) entry which is preliminary data.</text>
</comment>
<dbReference type="Gene3D" id="1.10.3450.10">
    <property type="entry name" value="TTHA0068-like"/>
    <property type="match status" value="1"/>
</dbReference>
<dbReference type="EMBL" id="QXRZ01000001">
    <property type="protein sequence ID" value="RIL44830.1"/>
    <property type="molecule type" value="Genomic_DNA"/>
</dbReference>
<dbReference type="Proteomes" id="UP000283576">
    <property type="component" value="Unassembled WGS sequence"/>
</dbReference>
<sequence length="169" mass="20167">MEKALQQFYYQFHTKQHYFLCHDILEDAWKENPHFSKKDAVVSLILLTTGCYHFRRNNFQGAKTSFDRALNVIQSSHDWQMLGLNIEQYIILLKHLKQAAKTHQPFLPVHLPLQDEMLHSIQTAFTDFNFRETLIDDSYIVNHHLERDRTEVTDARNKALIERRINRES</sequence>
<evidence type="ECO:0000313" key="2">
    <source>
        <dbReference type="Proteomes" id="UP000283576"/>
    </source>
</evidence>
<name>A0A418HSL4_STAGA</name>
<accession>A0A418HSL4</accession>
<reference evidence="1 2" key="1">
    <citation type="journal article" date="2016" name="Front. Microbiol.">
        <title>Comprehensive Phylogenetic Analysis of Bovine Non-aureus Staphylococci Species Based on Whole-Genome Sequencing.</title>
        <authorList>
            <person name="Naushad S."/>
            <person name="Barkema H.W."/>
            <person name="Luby C."/>
            <person name="Condas L.A."/>
            <person name="Nobrega D.B."/>
            <person name="Carson D.A."/>
            <person name="De Buck J."/>
        </authorList>
    </citation>
    <scope>NUCLEOTIDE SEQUENCE [LARGE SCALE GENOMIC DNA]</scope>
    <source>
        <strain evidence="1 2">SNUC 1388</strain>
    </source>
</reference>
<organism evidence="1 2">
    <name type="scientific">Staphylococcus gallinarum</name>
    <dbReference type="NCBI Taxonomy" id="1293"/>
    <lineage>
        <taxon>Bacteria</taxon>
        <taxon>Bacillati</taxon>
        <taxon>Bacillota</taxon>
        <taxon>Bacilli</taxon>
        <taxon>Bacillales</taxon>
        <taxon>Staphylococcaceae</taxon>
        <taxon>Staphylococcus</taxon>
    </lineage>
</organism>
<dbReference type="InterPro" id="IPR005500">
    <property type="entry name" value="DUF309"/>
</dbReference>
<protein>
    <submittedName>
        <fullName evidence="1">DUF309 domain-containing protein</fullName>
    </submittedName>
</protein>
<dbReference type="Pfam" id="PF03745">
    <property type="entry name" value="DUF309"/>
    <property type="match status" value="1"/>
</dbReference>
<evidence type="ECO:0000313" key="1">
    <source>
        <dbReference type="EMBL" id="RIL44830.1"/>
    </source>
</evidence>
<dbReference type="SUPFAM" id="SSF140663">
    <property type="entry name" value="TTHA0068-like"/>
    <property type="match status" value="1"/>
</dbReference>
<gene>
    <name evidence="1" type="ORF">BUZ01_02300</name>
</gene>
<dbReference type="AlphaFoldDB" id="A0A418HSL4"/>
<dbReference type="PANTHER" id="PTHR34796">
    <property type="entry name" value="EXPRESSED PROTEIN"/>
    <property type="match status" value="1"/>
</dbReference>
<dbReference type="RefSeq" id="WP_107527715.1">
    <property type="nucleotide sequence ID" value="NZ_JAIBNU010000001.1"/>
</dbReference>